<evidence type="ECO:0000256" key="1">
    <source>
        <dbReference type="ARBA" id="ARBA00004684"/>
    </source>
</evidence>
<dbReference type="RefSeq" id="WP_229749524.1">
    <property type="nucleotide sequence ID" value="NZ_BMHI01000002.1"/>
</dbReference>
<gene>
    <name evidence="3" type="ORF">GCM10011492_12870</name>
</gene>
<evidence type="ECO:0000256" key="2">
    <source>
        <dbReference type="ARBA" id="ARBA00022679"/>
    </source>
</evidence>
<accession>A0A916WS25</accession>
<dbReference type="PROSITE" id="PS01045">
    <property type="entry name" value="SQUALEN_PHYTOEN_SYN_2"/>
    <property type="match status" value="1"/>
</dbReference>
<dbReference type="AlphaFoldDB" id="A0A916WS25"/>
<evidence type="ECO:0000313" key="4">
    <source>
        <dbReference type="Proteomes" id="UP000636793"/>
    </source>
</evidence>
<dbReference type="SFLD" id="SFLDS00005">
    <property type="entry name" value="Isoprenoid_Synthase_Type_I"/>
    <property type="match status" value="1"/>
</dbReference>
<keyword evidence="2" id="KW-0808">Transferase</keyword>
<dbReference type="InterPro" id="IPR044843">
    <property type="entry name" value="Trans_IPPS_bact-type"/>
</dbReference>
<comment type="caution">
    <text evidence="3">The sequence shown here is derived from an EMBL/GenBank/DDBJ whole genome shotgun (WGS) entry which is preliminary data.</text>
</comment>
<organism evidence="3 4">
    <name type="scientific">Flexivirga endophytica</name>
    <dbReference type="NCBI Taxonomy" id="1849103"/>
    <lineage>
        <taxon>Bacteria</taxon>
        <taxon>Bacillati</taxon>
        <taxon>Actinomycetota</taxon>
        <taxon>Actinomycetes</taxon>
        <taxon>Micrococcales</taxon>
        <taxon>Dermacoccaceae</taxon>
        <taxon>Flexivirga</taxon>
    </lineage>
</organism>
<dbReference type="SFLD" id="SFLDG01212">
    <property type="entry name" value="Phytoene_synthase_like"/>
    <property type="match status" value="1"/>
</dbReference>
<reference evidence="3" key="1">
    <citation type="journal article" date="2014" name="Int. J. Syst. Evol. Microbiol.">
        <title>Complete genome sequence of Corynebacterium casei LMG S-19264T (=DSM 44701T), isolated from a smear-ripened cheese.</title>
        <authorList>
            <consortium name="US DOE Joint Genome Institute (JGI-PGF)"/>
            <person name="Walter F."/>
            <person name="Albersmeier A."/>
            <person name="Kalinowski J."/>
            <person name="Ruckert C."/>
        </authorList>
    </citation>
    <scope>NUCLEOTIDE SEQUENCE</scope>
    <source>
        <strain evidence="3">CGMCC 1.15085</strain>
    </source>
</reference>
<dbReference type="Pfam" id="PF00494">
    <property type="entry name" value="SQS_PSY"/>
    <property type="match status" value="1"/>
</dbReference>
<evidence type="ECO:0000313" key="3">
    <source>
        <dbReference type="EMBL" id="GGB24342.1"/>
    </source>
</evidence>
<dbReference type="SFLD" id="SFLDG01018">
    <property type="entry name" value="Squalene/Phytoene_Synthase_Lik"/>
    <property type="match status" value="1"/>
</dbReference>
<dbReference type="GO" id="GO:0004311">
    <property type="term" value="F:geranylgeranyl diphosphate synthase activity"/>
    <property type="evidence" value="ECO:0007669"/>
    <property type="project" value="InterPro"/>
</dbReference>
<keyword evidence="4" id="KW-1185">Reference proteome</keyword>
<dbReference type="SUPFAM" id="SSF48576">
    <property type="entry name" value="Terpenoid synthases"/>
    <property type="match status" value="1"/>
</dbReference>
<dbReference type="GO" id="GO:0008299">
    <property type="term" value="P:isoprenoid biosynthetic process"/>
    <property type="evidence" value="ECO:0007669"/>
    <property type="project" value="UniProtKB-ARBA"/>
</dbReference>
<sequence>MVKKTRTAPHADPYQQRTYDAVAQVAAARMINAYSSSFGMAARLLQQPVRVHVRNIYALVRLADEVVDGPIGVGQPQRAGVLLDRLQADTEDAISTGYSANLVVHAFASTARECGIQPNLTSPFFRSMRTDLSVREHDADSFASYVYGSAEVVGLMCLRVFLAPVGRERSSVGELLAGPAYEELAAGACRLGAAFQKVNFLRDLRDDYFLRGRCYFPGIDPACLTEGDKQRILDDIDTDLDQAAAAVAQLPNSSRRAVAAAHAVFAELSHRLRVTPAEQLVRQRVRVPGPTKLRIALAAGIRQGRA</sequence>
<reference evidence="3" key="2">
    <citation type="submission" date="2020-09" db="EMBL/GenBank/DDBJ databases">
        <authorList>
            <person name="Sun Q."/>
            <person name="Zhou Y."/>
        </authorList>
    </citation>
    <scope>NUCLEOTIDE SEQUENCE</scope>
    <source>
        <strain evidence="3">CGMCC 1.15085</strain>
    </source>
</reference>
<protein>
    <submittedName>
        <fullName evidence="3">Phytoene synthase</fullName>
    </submittedName>
</protein>
<proteinExistence type="predicted"/>
<comment type="pathway">
    <text evidence="1">Carotenoid biosynthesis; phytoene biosynthesis.</text>
</comment>
<dbReference type="InterPro" id="IPR008949">
    <property type="entry name" value="Isoprenoid_synthase_dom_sf"/>
</dbReference>
<dbReference type="Proteomes" id="UP000636793">
    <property type="component" value="Unassembled WGS sequence"/>
</dbReference>
<dbReference type="PANTHER" id="PTHR31480">
    <property type="entry name" value="BIFUNCTIONAL LYCOPENE CYCLASE/PHYTOENE SYNTHASE"/>
    <property type="match status" value="1"/>
</dbReference>
<name>A0A916WS25_9MICO</name>
<dbReference type="InterPro" id="IPR002060">
    <property type="entry name" value="Squ/phyt_synthse"/>
</dbReference>
<dbReference type="Gene3D" id="1.10.600.10">
    <property type="entry name" value="Farnesyl Diphosphate Synthase"/>
    <property type="match status" value="1"/>
</dbReference>
<dbReference type="EMBL" id="BMHI01000002">
    <property type="protein sequence ID" value="GGB24342.1"/>
    <property type="molecule type" value="Genomic_DNA"/>
</dbReference>
<dbReference type="InterPro" id="IPR019845">
    <property type="entry name" value="Squalene/phytoene_synthase_CS"/>
</dbReference>